<comment type="caution">
    <text evidence="1">The sequence shown here is derived from an EMBL/GenBank/DDBJ whole genome shotgun (WGS) entry which is preliminary data.</text>
</comment>
<keyword evidence="2" id="KW-1185">Reference proteome</keyword>
<dbReference type="InterPro" id="IPR013321">
    <property type="entry name" value="Arc_rbn_hlx_hlx"/>
</dbReference>
<evidence type="ECO:0000313" key="2">
    <source>
        <dbReference type="Proteomes" id="UP001139462"/>
    </source>
</evidence>
<protein>
    <submittedName>
        <fullName evidence="1">Uncharacterized protein</fullName>
    </submittedName>
</protein>
<gene>
    <name evidence="1" type="ORF">K8344_02445</name>
</gene>
<accession>A0A9X1QWV0</accession>
<dbReference type="Gene3D" id="1.10.1220.10">
    <property type="entry name" value="Met repressor-like"/>
    <property type="match status" value="1"/>
</dbReference>
<dbReference type="EMBL" id="JAIRBB010000001">
    <property type="protein sequence ID" value="MCG2429966.1"/>
    <property type="molecule type" value="Genomic_DNA"/>
</dbReference>
<dbReference type="RefSeq" id="WP_237606701.1">
    <property type="nucleotide sequence ID" value="NZ_JAIRBB010000001.1"/>
</dbReference>
<sequence>MRIQTAFRLDKELLDAAKKKAKSQKRSLNNYIEVLLHKDLENYLNNASNESNYDVENDADINAVQSYDKWIKSLKKGD</sequence>
<name>A0A9X1QWV0_9FLAO</name>
<evidence type="ECO:0000313" key="1">
    <source>
        <dbReference type="EMBL" id="MCG2429966.1"/>
    </source>
</evidence>
<proteinExistence type="predicted"/>
<dbReference type="AlphaFoldDB" id="A0A9X1QWV0"/>
<dbReference type="InterPro" id="IPR010985">
    <property type="entry name" value="Ribbon_hlx_hlx"/>
</dbReference>
<dbReference type="GO" id="GO:0006355">
    <property type="term" value="P:regulation of DNA-templated transcription"/>
    <property type="evidence" value="ECO:0007669"/>
    <property type="project" value="InterPro"/>
</dbReference>
<dbReference type="SUPFAM" id="SSF47598">
    <property type="entry name" value="Ribbon-helix-helix"/>
    <property type="match status" value="1"/>
</dbReference>
<organism evidence="1 2">
    <name type="scientific">Aequorivita xiaoshiensis</name>
    <dbReference type="NCBI Taxonomy" id="2874476"/>
    <lineage>
        <taxon>Bacteria</taxon>
        <taxon>Pseudomonadati</taxon>
        <taxon>Bacteroidota</taxon>
        <taxon>Flavobacteriia</taxon>
        <taxon>Flavobacteriales</taxon>
        <taxon>Flavobacteriaceae</taxon>
        <taxon>Aequorivita</taxon>
    </lineage>
</organism>
<dbReference type="Proteomes" id="UP001139462">
    <property type="component" value="Unassembled WGS sequence"/>
</dbReference>
<reference evidence="1" key="1">
    <citation type="submission" date="2021-09" db="EMBL/GenBank/DDBJ databases">
        <title>Genome of Aequorivita sp. strain F64183.</title>
        <authorList>
            <person name="Wang Y."/>
        </authorList>
    </citation>
    <scope>NUCLEOTIDE SEQUENCE</scope>
    <source>
        <strain evidence="1">F64183</strain>
    </source>
</reference>